<comment type="similarity">
    <text evidence="3">Belongs to the TPP enzyme family.</text>
</comment>
<evidence type="ECO:0000256" key="5">
    <source>
        <dbReference type="ARBA" id="ARBA00023304"/>
    </source>
</evidence>
<dbReference type="GO" id="GO:0003984">
    <property type="term" value="F:acetolactate synthase activity"/>
    <property type="evidence" value="ECO:0007669"/>
    <property type="project" value="UniProtKB-EC"/>
</dbReference>
<dbReference type="UniPathway" id="UPA00047">
    <property type="reaction ID" value="UER00055"/>
</dbReference>
<gene>
    <name evidence="8" type="ORF">C6V83_01660</name>
</gene>
<dbReference type="GO" id="GO:0000287">
    <property type="term" value="F:magnesium ion binding"/>
    <property type="evidence" value="ECO:0007669"/>
    <property type="project" value="UniProtKB-ARBA"/>
</dbReference>
<dbReference type="GO" id="GO:0009097">
    <property type="term" value="P:isoleucine biosynthetic process"/>
    <property type="evidence" value="ECO:0007669"/>
    <property type="project" value="UniProtKB-UniPathway"/>
</dbReference>
<evidence type="ECO:0000256" key="6">
    <source>
        <dbReference type="SAM" id="MobiDB-lite"/>
    </source>
</evidence>
<dbReference type="InterPro" id="IPR012001">
    <property type="entry name" value="Thiamin_PyroP_enz_TPP-bd_dom"/>
</dbReference>
<dbReference type="KEGG" id="git:C6V83_01660"/>
<comment type="pathway">
    <text evidence="1">Amino-acid biosynthesis; L-isoleucine biosynthesis; L-isoleucine from 2-oxobutanoate: step 1/4.</text>
</comment>
<dbReference type="AlphaFoldDB" id="A0A2S0KJS2"/>
<evidence type="ECO:0000259" key="7">
    <source>
        <dbReference type="Pfam" id="PF02776"/>
    </source>
</evidence>
<evidence type="ECO:0000313" key="9">
    <source>
        <dbReference type="Proteomes" id="UP000239814"/>
    </source>
</evidence>
<feature type="region of interest" description="Disordered" evidence="6">
    <location>
        <begin position="178"/>
        <end position="209"/>
    </location>
</feature>
<name>A0A2S0KJS2_9ACTN</name>
<comment type="pathway">
    <text evidence="2">Amino-acid biosynthesis; L-valine biosynthesis; L-valine from pyruvate: step 1/4.</text>
</comment>
<dbReference type="EC" id="2.2.1.6" evidence="4"/>
<proteinExistence type="inferred from homology"/>
<keyword evidence="5" id="KW-0028">Amino-acid biosynthesis</keyword>
<dbReference type="EMBL" id="CP027433">
    <property type="protein sequence ID" value="AVM01935.1"/>
    <property type="molecule type" value="Genomic_DNA"/>
</dbReference>
<keyword evidence="5" id="KW-0100">Branched-chain amino acid biosynthesis</keyword>
<evidence type="ECO:0000256" key="2">
    <source>
        <dbReference type="ARBA" id="ARBA00005025"/>
    </source>
</evidence>
<dbReference type="GO" id="GO:0050660">
    <property type="term" value="F:flavin adenine dinucleotide binding"/>
    <property type="evidence" value="ECO:0007669"/>
    <property type="project" value="TreeGrafter"/>
</dbReference>
<dbReference type="GO" id="GO:0009099">
    <property type="term" value="P:L-valine biosynthetic process"/>
    <property type="evidence" value="ECO:0007669"/>
    <property type="project" value="UniProtKB-UniPathway"/>
</dbReference>
<accession>A0A2S0KJS2</accession>
<dbReference type="OrthoDB" id="2254214at2"/>
<dbReference type="CDD" id="cd07035">
    <property type="entry name" value="TPP_PYR_POX_like"/>
    <property type="match status" value="1"/>
</dbReference>
<evidence type="ECO:0000256" key="4">
    <source>
        <dbReference type="ARBA" id="ARBA00013145"/>
    </source>
</evidence>
<protein>
    <recommendedName>
        <fullName evidence="4">acetolactate synthase</fullName>
        <ecNumber evidence="4">2.2.1.6</ecNumber>
    </recommendedName>
</protein>
<feature type="domain" description="Thiamine pyrophosphate enzyme N-terminal TPP-binding" evidence="7">
    <location>
        <begin position="2"/>
        <end position="113"/>
    </location>
</feature>
<dbReference type="Gene3D" id="3.40.50.970">
    <property type="match status" value="1"/>
</dbReference>
<evidence type="ECO:0000313" key="8">
    <source>
        <dbReference type="EMBL" id="AVM01935.1"/>
    </source>
</evidence>
<evidence type="ECO:0000256" key="1">
    <source>
        <dbReference type="ARBA" id="ARBA00004974"/>
    </source>
</evidence>
<evidence type="ECO:0000256" key="3">
    <source>
        <dbReference type="ARBA" id="ARBA00007812"/>
    </source>
</evidence>
<dbReference type="InterPro" id="IPR045229">
    <property type="entry name" value="TPP_enz"/>
</dbReference>
<sequence>MAERIVERLAGLGVHTLFGVHGANAEDVFDAAVRHRGIRPVIAKHEFGAGAMADGLARISGGPTAVLTTSGGGALNLVPALGESYDSRVPVLAIIGSAPRATVGRGGFQDMLDPPDTIDLPAILSGVVGCCRIVDHPADVDAAFDEAAACLNRGMPAALVVPKDVQAAVAPDVLRPRVLTGSAPPTTTGESLAGRPSTAASRPPCRRCGSLERGRQLETRVPVGDGVPGRNEGARHPGHVLAPSVKGARTRQGCRAPSPRIDRTAVLIQE</sequence>
<dbReference type="InterPro" id="IPR029061">
    <property type="entry name" value="THDP-binding"/>
</dbReference>
<organism evidence="8 9">
    <name type="scientific">Gordonia iterans</name>
    <dbReference type="NCBI Taxonomy" id="1004901"/>
    <lineage>
        <taxon>Bacteria</taxon>
        <taxon>Bacillati</taxon>
        <taxon>Actinomycetota</taxon>
        <taxon>Actinomycetes</taxon>
        <taxon>Mycobacteriales</taxon>
        <taxon>Gordoniaceae</taxon>
        <taxon>Gordonia</taxon>
    </lineage>
</organism>
<dbReference type="Pfam" id="PF02776">
    <property type="entry name" value="TPP_enzyme_N"/>
    <property type="match status" value="1"/>
</dbReference>
<dbReference type="PANTHER" id="PTHR18968:SF167">
    <property type="entry name" value="ACETOLACTATE SYNTHASE LARGE SUBUNIT ILVB2-RELATED"/>
    <property type="match status" value="1"/>
</dbReference>
<reference evidence="8 9" key="1">
    <citation type="submission" date="2018-03" db="EMBL/GenBank/DDBJ databases">
        <title>Characteristics and genome of n-alkane degrading marine bacteria Gordonia iterans isolated from crude oil contaminated in Tae-an, South Korea.</title>
        <authorList>
            <person name="Lee S.-S."/>
            <person name="Kim H."/>
        </authorList>
    </citation>
    <scope>NUCLEOTIDE SEQUENCE [LARGE SCALE GENOMIC DNA]</scope>
    <source>
        <strain evidence="8 9">Co17</strain>
    </source>
</reference>
<dbReference type="GO" id="GO:0030976">
    <property type="term" value="F:thiamine pyrophosphate binding"/>
    <property type="evidence" value="ECO:0007669"/>
    <property type="project" value="InterPro"/>
</dbReference>
<dbReference type="PANTHER" id="PTHR18968">
    <property type="entry name" value="THIAMINE PYROPHOSPHATE ENZYMES"/>
    <property type="match status" value="1"/>
</dbReference>
<dbReference type="UniPathway" id="UPA00049">
    <property type="reaction ID" value="UER00059"/>
</dbReference>
<dbReference type="Proteomes" id="UP000239814">
    <property type="component" value="Chromosome"/>
</dbReference>
<dbReference type="SUPFAM" id="SSF52518">
    <property type="entry name" value="Thiamin diphosphate-binding fold (THDP-binding)"/>
    <property type="match status" value="1"/>
</dbReference>
<dbReference type="GO" id="GO:0005948">
    <property type="term" value="C:acetolactate synthase complex"/>
    <property type="evidence" value="ECO:0007669"/>
    <property type="project" value="TreeGrafter"/>
</dbReference>
<keyword evidence="9" id="KW-1185">Reference proteome</keyword>